<evidence type="ECO:0000313" key="29">
    <source>
        <dbReference type="RefSeq" id="XP_054829527.1"/>
    </source>
</evidence>
<comment type="catalytic activity">
    <reaction evidence="23">
        <text>hexadecanoyl-CoA + H2O = hexadecanoate + CoA + H(+)</text>
        <dbReference type="Rhea" id="RHEA:16645"/>
        <dbReference type="ChEBI" id="CHEBI:7896"/>
        <dbReference type="ChEBI" id="CHEBI:15377"/>
        <dbReference type="ChEBI" id="CHEBI:15378"/>
        <dbReference type="ChEBI" id="CHEBI:57287"/>
        <dbReference type="ChEBI" id="CHEBI:57379"/>
        <dbReference type="EC" id="3.1.2.2"/>
    </reaction>
    <physiologicalReaction direction="left-to-right" evidence="23">
        <dbReference type="Rhea" id="RHEA:16646"/>
    </physiologicalReaction>
</comment>
<gene>
    <name evidence="29" type="primary">LOC129325708</name>
</gene>
<evidence type="ECO:0000256" key="1">
    <source>
        <dbReference type="ARBA" id="ARBA00004496"/>
    </source>
</evidence>
<evidence type="ECO:0000256" key="19">
    <source>
        <dbReference type="ARBA" id="ARBA00038848"/>
    </source>
</evidence>
<comment type="catalytic activity">
    <reaction evidence="25">
        <text>dodecanoyl-CoA + H2O = dodecanoate + CoA + H(+)</text>
        <dbReference type="Rhea" id="RHEA:30135"/>
        <dbReference type="ChEBI" id="CHEBI:15377"/>
        <dbReference type="ChEBI" id="CHEBI:15378"/>
        <dbReference type="ChEBI" id="CHEBI:18262"/>
        <dbReference type="ChEBI" id="CHEBI:57287"/>
        <dbReference type="ChEBI" id="CHEBI:57375"/>
    </reaction>
    <physiologicalReaction direction="left-to-right" evidence="25">
        <dbReference type="Rhea" id="RHEA:30136"/>
    </physiologicalReaction>
</comment>
<evidence type="ECO:0000256" key="8">
    <source>
        <dbReference type="ARBA" id="ARBA00022792"/>
    </source>
</evidence>
<evidence type="ECO:0000256" key="3">
    <source>
        <dbReference type="ARBA" id="ARBA00004632"/>
    </source>
</evidence>
<evidence type="ECO:0000256" key="25">
    <source>
        <dbReference type="ARBA" id="ARBA00048074"/>
    </source>
</evidence>
<dbReference type="EC" id="3.1.2.2" evidence="19"/>
<evidence type="ECO:0000256" key="7">
    <source>
        <dbReference type="ARBA" id="ARBA00022703"/>
    </source>
</evidence>
<evidence type="ECO:0000256" key="18">
    <source>
        <dbReference type="ARBA" id="ARBA00038456"/>
    </source>
</evidence>
<organism evidence="28 29">
    <name type="scientific">Eublepharis macularius</name>
    <name type="common">Leopard gecko</name>
    <name type="synonym">Cyrtodactylus macularius</name>
    <dbReference type="NCBI Taxonomy" id="481883"/>
    <lineage>
        <taxon>Eukaryota</taxon>
        <taxon>Metazoa</taxon>
        <taxon>Chordata</taxon>
        <taxon>Craniata</taxon>
        <taxon>Vertebrata</taxon>
        <taxon>Euteleostomi</taxon>
        <taxon>Lepidosauria</taxon>
        <taxon>Squamata</taxon>
        <taxon>Bifurcata</taxon>
        <taxon>Gekkota</taxon>
        <taxon>Eublepharidae</taxon>
        <taxon>Eublepharinae</taxon>
        <taxon>Eublepharis</taxon>
    </lineage>
</organism>
<proteinExistence type="inferred from homology"/>
<comment type="catalytic activity">
    <reaction evidence="24">
        <text>decanoyl-CoA + H2O = decanoate + CoA + H(+)</text>
        <dbReference type="Rhea" id="RHEA:40059"/>
        <dbReference type="ChEBI" id="CHEBI:15377"/>
        <dbReference type="ChEBI" id="CHEBI:15378"/>
        <dbReference type="ChEBI" id="CHEBI:27689"/>
        <dbReference type="ChEBI" id="CHEBI:57287"/>
        <dbReference type="ChEBI" id="CHEBI:61430"/>
    </reaction>
    <physiologicalReaction direction="left-to-right" evidence="24">
        <dbReference type="Rhea" id="RHEA:40060"/>
    </physiologicalReaction>
</comment>
<evidence type="ECO:0000256" key="14">
    <source>
        <dbReference type="ARBA" id="ARBA00023136"/>
    </source>
</evidence>
<comment type="catalytic activity">
    <reaction evidence="16">
        <text>(5Z,8Z,11Z,14Z)-eicosatetraenoyl-CoA + H2O = (5Z,8Z,11Z,14Z)-eicosatetraenoate + CoA + H(+)</text>
        <dbReference type="Rhea" id="RHEA:40151"/>
        <dbReference type="ChEBI" id="CHEBI:15377"/>
        <dbReference type="ChEBI" id="CHEBI:15378"/>
        <dbReference type="ChEBI" id="CHEBI:32395"/>
        <dbReference type="ChEBI" id="CHEBI:57287"/>
        <dbReference type="ChEBI" id="CHEBI:57368"/>
    </reaction>
    <physiologicalReaction direction="left-to-right" evidence="16">
        <dbReference type="Rhea" id="RHEA:40152"/>
    </physiologicalReaction>
</comment>
<dbReference type="Gene3D" id="3.10.129.10">
    <property type="entry name" value="Hotdog Thioesterase"/>
    <property type="match status" value="1"/>
</dbReference>
<dbReference type="GO" id="GO:0006915">
    <property type="term" value="P:apoptotic process"/>
    <property type="evidence" value="ECO:0007669"/>
    <property type="project" value="UniProtKB-KW"/>
</dbReference>
<dbReference type="GO" id="GO:0006631">
    <property type="term" value="P:fatty acid metabolic process"/>
    <property type="evidence" value="ECO:0007669"/>
    <property type="project" value="UniProtKB-KW"/>
</dbReference>
<accession>A0AA97J1I7</accession>
<evidence type="ECO:0000256" key="23">
    <source>
        <dbReference type="ARBA" id="ARBA00047734"/>
    </source>
</evidence>
<dbReference type="InterPro" id="IPR052365">
    <property type="entry name" value="THEM4/THEM5_acyl-CoA_thioest"/>
</dbReference>
<evidence type="ECO:0000256" key="10">
    <source>
        <dbReference type="ARBA" id="ARBA00022832"/>
    </source>
</evidence>
<keyword evidence="15" id="KW-0966">Cell projection</keyword>
<sequence length="273" mass="30637">MLRSCGRLVKWLDYLLAPRCALRAATVSLHSTHMPFANTAVSTGEDSNSNCEECSCYENETQVFLVWPLPSRKPKDYALPNSSWSKDMMEQFDKFMSMSKDGTWKRIPSHSHIENSIPEHMMQKIEEEKKNRDTRYFCRSISTEGLGFEYVMFFNPSQKRMVCIFQPGPYLEGPPGFAHGGSIATMLDVTIALCAIFAADAILTANLSINYKSPVRLGSVVLVDSKLNRIEGRKAFFCGQVQSVDGQTLHAEGTALVLQLDPSKPIQQYICSK</sequence>
<evidence type="ECO:0000256" key="22">
    <source>
        <dbReference type="ARBA" id="ARBA00047588"/>
    </source>
</evidence>
<evidence type="ECO:0000256" key="5">
    <source>
        <dbReference type="ARBA" id="ARBA00022475"/>
    </source>
</evidence>
<dbReference type="GeneID" id="129325708"/>
<feature type="domain" description="Thioesterase" evidence="27">
    <location>
        <begin position="176"/>
        <end position="248"/>
    </location>
</feature>
<protein>
    <recommendedName>
        <fullName evidence="20">Acyl-coenzyme A thioesterase THEM4</fullName>
        <ecNumber evidence="19">3.1.2.2</ecNumber>
    </recommendedName>
    <alternativeName>
        <fullName evidence="21">Thioesterase superfamily member 4</fullName>
    </alternativeName>
</protein>
<keyword evidence="14" id="KW-0472">Membrane</keyword>
<dbReference type="InterPro" id="IPR029069">
    <property type="entry name" value="HotDog_dom_sf"/>
</dbReference>
<evidence type="ECO:0000313" key="28">
    <source>
        <dbReference type="Proteomes" id="UP001190640"/>
    </source>
</evidence>
<dbReference type="SUPFAM" id="SSF54637">
    <property type="entry name" value="Thioesterase/thiol ester dehydrase-isomerase"/>
    <property type="match status" value="1"/>
</dbReference>
<keyword evidence="13" id="KW-0496">Mitochondrion</keyword>
<dbReference type="GO" id="GO:0032587">
    <property type="term" value="C:ruffle membrane"/>
    <property type="evidence" value="ECO:0007669"/>
    <property type="project" value="UniProtKB-SubCell"/>
</dbReference>
<dbReference type="GO" id="GO:0016787">
    <property type="term" value="F:hydrolase activity"/>
    <property type="evidence" value="ECO:0007669"/>
    <property type="project" value="UniProtKB-KW"/>
</dbReference>
<evidence type="ECO:0000256" key="17">
    <source>
        <dbReference type="ARBA" id="ARBA00037002"/>
    </source>
</evidence>
<evidence type="ECO:0000256" key="2">
    <source>
        <dbReference type="ARBA" id="ARBA00004569"/>
    </source>
</evidence>
<evidence type="ECO:0000256" key="16">
    <source>
        <dbReference type="ARBA" id="ARBA00035852"/>
    </source>
</evidence>
<dbReference type="Pfam" id="PF03061">
    <property type="entry name" value="4HBT"/>
    <property type="match status" value="1"/>
</dbReference>
<keyword evidence="8" id="KW-0999">Mitochondrion inner membrane</keyword>
<keyword evidence="12" id="KW-0443">Lipid metabolism</keyword>
<evidence type="ECO:0000256" key="4">
    <source>
        <dbReference type="ARBA" id="ARBA00004637"/>
    </source>
</evidence>
<dbReference type="PANTHER" id="PTHR12418">
    <property type="entry name" value="ACYL-COENZYME A THIOESTERASE THEM4"/>
    <property type="match status" value="1"/>
</dbReference>
<evidence type="ECO:0000259" key="27">
    <source>
        <dbReference type="Pfam" id="PF03061"/>
    </source>
</evidence>
<comment type="catalytic activity">
    <reaction evidence="26">
        <text>tetradecanoyl-CoA + H2O = tetradecanoate + CoA + H(+)</text>
        <dbReference type="Rhea" id="RHEA:40119"/>
        <dbReference type="ChEBI" id="CHEBI:15377"/>
        <dbReference type="ChEBI" id="CHEBI:15378"/>
        <dbReference type="ChEBI" id="CHEBI:30807"/>
        <dbReference type="ChEBI" id="CHEBI:57287"/>
        <dbReference type="ChEBI" id="CHEBI:57385"/>
    </reaction>
    <physiologicalReaction direction="left-to-right" evidence="26">
        <dbReference type="Rhea" id="RHEA:40120"/>
    </physiologicalReaction>
</comment>
<keyword evidence="9" id="KW-0378">Hydrolase</keyword>
<dbReference type="PANTHER" id="PTHR12418:SF19">
    <property type="entry name" value="ACYL-COENZYME A THIOESTERASE THEM4"/>
    <property type="match status" value="1"/>
</dbReference>
<name>A0AA97J1I7_EUBMA</name>
<comment type="similarity">
    <text evidence="18">Belongs to the THEM4/THEM5 thioesterase family.</text>
</comment>
<comment type="catalytic activity">
    <reaction evidence="22">
        <text>octanoyl-CoA + H2O = octanoate + CoA + H(+)</text>
        <dbReference type="Rhea" id="RHEA:30143"/>
        <dbReference type="ChEBI" id="CHEBI:15377"/>
        <dbReference type="ChEBI" id="CHEBI:15378"/>
        <dbReference type="ChEBI" id="CHEBI:25646"/>
        <dbReference type="ChEBI" id="CHEBI:57287"/>
        <dbReference type="ChEBI" id="CHEBI:57386"/>
    </reaction>
    <physiologicalReaction direction="left-to-right" evidence="22">
        <dbReference type="Rhea" id="RHEA:30144"/>
    </physiologicalReaction>
</comment>
<evidence type="ECO:0000256" key="21">
    <source>
        <dbReference type="ARBA" id="ARBA00043210"/>
    </source>
</evidence>
<evidence type="ECO:0000256" key="13">
    <source>
        <dbReference type="ARBA" id="ARBA00023128"/>
    </source>
</evidence>
<comment type="catalytic activity">
    <reaction evidence="17">
        <text>(9Z)-octadecenoyl-CoA + H2O = (9Z)-octadecenoate + CoA + H(+)</text>
        <dbReference type="Rhea" id="RHEA:40139"/>
        <dbReference type="ChEBI" id="CHEBI:15377"/>
        <dbReference type="ChEBI" id="CHEBI:15378"/>
        <dbReference type="ChEBI" id="CHEBI:30823"/>
        <dbReference type="ChEBI" id="CHEBI:57287"/>
        <dbReference type="ChEBI" id="CHEBI:57387"/>
    </reaction>
    <physiologicalReaction direction="left-to-right" evidence="17">
        <dbReference type="Rhea" id="RHEA:40140"/>
    </physiologicalReaction>
</comment>
<evidence type="ECO:0000256" key="24">
    <source>
        <dbReference type="ARBA" id="ARBA00047969"/>
    </source>
</evidence>
<dbReference type="RefSeq" id="XP_054829527.1">
    <property type="nucleotide sequence ID" value="XM_054973552.1"/>
</dbReference>
<dbReference type="Proteomes" id="UP001190640">
    <property type="component" value="Chromosome 1"/>
</dbReference>
<keyword evidence="6" id="KW-0963">Cytoplasm</keyword>
<evidence type="ECO:0000256" key="26">
    <source>
        <dbReference type="ARBA" id="ARBA00048180"/>
    </source>
</evidence>
<reference evidence="29" key="1">
    <citation type="submission" date="2025-08" db="UniProtKB">
        <authorList>
            <consortium name="RefSeq"/>
        </authorList>
    </citation>
    <scope>IDENTIFICATION</scope>
    <source>
        <tissue evidence="29">Blood</tissue>
    </source>
</reference>
<dbReference type="KEGG" id="emc:129325708"/>
<keyword evidence="10" id="KW-0276">Fatty acid metabolism</keyword>
<dbReference type="AlphaFoldDB" id="A0AA97J1I7"/>
<keyword evidence="7" id="KW-0053">Apoptosis</keyword>
<dbReference type="GO" id="GO:0005743">
    <property type="term" value="C:mitochondrial inner membrane"/>
    <property type="evidence" value="ECO:0007669"/>
    <property type="project" value="UniProtKB-SubCell"/>
</dbReference>
<evidence type="ECO:0000256" key="9">
    <source>
        <dbReference type="ARBA" id="ARBA00022801"/>
    </source>
</evidence>
<evidence type="ECO:0000256" key="15">
    <source>
        <dbReference type="ARBA" id="ARBA00023273"/>
    </source>
</evidence>
<keyword evidence="5" id="KW-1003">Cell membrane</keyword>
<comment type="subcellular location">
    <subcellularLocation>
        <location evidence="3">Cell projection</location>
        <location evidence="3">Ruffle membrane</location>
    </subcellularLocation>
    <subcellularLocation>
        <location evidence="1">Cytoplasm</location>
    </subcellularLocation>
    <subcellularLocation>
        <location evidence="4">Mitochondrion inner membrane</location>
        <topology evidence="4">Peripheral membrane protein</topology>
    </subcellularLocation>
    <subcellularLocation>
        <location evidence="2">Mitochondrion intermembrane space</location>
    </subcellularLocation>
</comment>
<keyword evidence="11" id="KW-0809">Transit peptide</keyword>
<evidence type="ECO:0000256" key="12">
    <source>
        <dbReference type="ARBA" id="ARBA00023098"/>
    </source>
</evidence>
<dbReference type="CDD" id="cd03443">
    <property type="entry name" value="PaaI_thioesterase"/>
    <property type="match status" value="1"/>
</dbReference>
<evidence type="ECO:0000256" key="11">
    <source>
        <dbReference type="ARBA" id="ARBA00022946"/>
    </source>
</evidence>
<evidence type="ECO:0000256" key="20">
    <source>
        <dbReference type="ARBA" id="ARBA00040123"/>
    </source>
</evidence>
<keyword evidence="28" id="KW-1185">Reference proteome</keyword>
<dbReference type="GO" id="GO:0005758">
    <property type="term" value="C:mitochondrial intermembrane space"/>
    <property type="evidence" value="ECO:0007669"/>
    <property type="project" value="UniProtKB-SubCell"/>
</dbReference>
<dbReference type="InterPro" id="IPR006683">
    <property type="entry name" value="Thioestr_dom"/>
</dbReference>
<evidence type="ECO:0000256" key="6">
    <source>
        <dbReference type="ARBA" id="ARBA00022490"/>
    </source>
</evidence>